<evidence type="ECO:0000313" key="12">
    <source>
        <dbReference type="EMBL" id="AEA26223.1"/>
    </source>
</evidence>
<dbReference type="SUPFAM" id="SSF52540">
    <property type="entry name" value="P-loop containing nucleoside triphosphate hydrolases"/>
    <property type="match status" value="1"/>
</dbReference>
<dbReference type="PROSITE" id="PS50893">
    <property type="entry name" value="ABC_TRANSPORTER_2"/>
    <property type="match status" value="1"/>
</dbReference>
<dbReference type="GO" id="GO:0005524">
    <property type="term" value="F:ATP binding"/>
    <property type="evidence" value="ECO:0007669"/>
    <property type="project" value="UniProtKB-KW"/>
</dbReference>
<feature type="transmembrane region" description="Helical" evidence="10">
    <location>
        <begin position="34"/>
        <end position="67"/>
    </location>
</feature>
<proteinExistence type="predicted"/>
<sequence length="631" mass="65895">MGTRTAVGSFSGDPGRRASGREVLRLLAATSRPLAWATAVWAAAAAVAPAGVVVALGVVVGAVPAAAEHGLGSPDGHRLVVGLVVATVVYAFSLVLDPVGSAIGIAARTRITGALQGRLLRAVSQPVGVAHLEDADVLDRLARAEGRLTGMFPGDAPVTWAGSVATQASGWLACGVVALYQWWVGLVLLVMWVVVRRLMLRTVVVLATEHRGQTTAMRRAGYFAALGTRAAAAKEIRVFGLDGFVADRYGAEYGAALDSAVGGMRRLHRRALGCVVVVAVGIVGALLVIGADAHDVGLAALATLLPMLAVTMSAGSVTFDDLTVAWTMSGLPDVEGLERDLAREAAPPGGAREPAGLPRESIRFADVYFRYPGQDDDVLAGIDLELPAGTSTAVVGVNGAGKTTLVGLLSRLRDPVSGEVLVDGTDARELDPARWQRQVAVVPQEPVHYPATAYDNVAYGALAHLADADGVHAAAAQAGFAAVVETLPDGWDTVLSPELPGGVDLSGGQWQRLALARALFATRHGARVLVLDEPTAALDVRGEAEFYARFLEITAGLTTVVISHRFSTVRRADTICVLDGGRITERGSHDELVALGGTYAHMYEVQAARFRDGPPGRRDAGRPRRRAGGRR</sequence>
<protein>
    <submittedName>
        <fullName evidence="12">Xenobiotic-transporting ATPase</fullName>
        <ecNumber evidence="12">3.6.3.44</ecNumber>
    </submittedName>
</protein>
<accession>F4CRL5</accession>
<feature type="transmembrane region" description="Helical" evidence="10">
    <location>
        <begin position="297"/>
        <end position="319"/>
    </location>
</feature>
<evidence type="ECO:0000256" key="3">
    <source>
        <dbReference type="ARBA" id="ARBA00022475"/>
    </source>
</evidence>
<name>F4CRL5_PSEUX</name>
<dbReference type="Pfam" id="PF00005">
    <property type="entry name" value="ABC_tran"/>
    <property type="match status" value="1"/>
</dbReference>
<dbReference type="GO" id="GO:0034040">
    <property type="term" value="F:ATPase-coupled lipid transmembrane transporter activity"/>
    <property type="evidence" value="ECO:0007669"/>
    <property type="project" value="TreeGrafter"/>
</dbReference>
<keyword evidence="8 10" id="KW-0472">Membrane</keyword>
<dbReference type="GO" id="GO:0016887">
    <property type="term" value="F:ATP hydrolysis activity"/>
    <property type="evidence" value="ECO:0007669"/>
    <property type="project" value="InterPro"/>
</dbReference>
<dbReference type="SUPFAM" id="SSF90123">
    <property type="entry name" value="ABC transporter transmembrane region"/>
    <property type="match status" value="1"/>
</dbReference>
<evidence type="ECO:0000256" key="9">
    <source>
        <dbReference type="SAM" id="MobiDB-lite"/>
    </source>
</evidence>
<dbReference type="AlphaFoldDB" id="F4CRL5"/>
<dbReference type="PROSITE" id="PS00211">
    <property type="entry name" value="ABC_TRANSPORTER_1"/>
    <property type="match status" value="1"/>
</dbReference>
<feature type="transmembrane region" description="Helical" evidence="10">
    <location>
        <begin position="79"/>
        <end position="96"/>
    </location>
</feature>
<feature type="transmembrane region" description="Helical" evidence="10">
    <location>
        <begin position="271"/>
        <end position="291"/>
    </location>
</feature>
<evidence type="ECO:0000256" key="1">
    <source>
        <dbReference type="ARBA" id="ARBA00004651"/>
    </source>
</evidence>
<feature type="compositionally biased region" description="Basic and acidic residues" evidence="9">
    <location>
        <begin position="610"/>
        <end position="622"/>
    </location>
</feature>
<dbReference type="Gene3D" id="3.40.50.300">
    <property type="entry name" value="P-loop containing nucleotide triphosphate hydrolases"/>
    <property type="match status" value="1"/>
</dbReference>
<evidence type="ECO:0000259" key="11">
    <source>
        <dbReference type="PROSITE" id="PS50893"/>
    </source>
</evidence>
<feature type="region of interest" description="Disordered" evidence="9">
    <location>
        <begin position="610"/>
        <end position="631"/>
    </location>
</feature>
<dbReference type="InterPro" id="IPR036640">
    <property type="entry name" value="ABC1_TM_sf"/>
</dbReference>
<organism evidence="12 13">
    <name type="scientific">Pseudonocardia dioxanivorans (strain ATCC 55486 / DSM 44775 / JCM 13855 / CB1190)</name>
    <dbReference type="NCBI Taxonomy" id="675635"/>
    <lineage>
        <taxon>Bacteria</taxon>
        <taxon>Bacillati</taxon>
        <taxon>Actinomycetota</taxon>
        <taxon>Actinomycetes</taxon>
        <taxon>Pseudonocardiales</taxon>
        <taxon>Pseudonocardiaceae</taxon>
        <taxon>Pseudonocardia</taxon>
    </lineage>
</organism>
<dbReference type="STRING" id="675635.Psed_4060"/>
<comment type="subcellular location">
    <subcellularLocation>
        <location evidence="1">Cell membrane</location>
        <topology evidence="1">Multi-pass membrane protein</topology>
    </subcellularLocation>
</comment>
<dbReference type="InterPro" id="IPR039421">
    <property type="entry name" value="Type_1_exporter"/>
</dbReference>
<dbReference type="PANTHER" id="PTHR24221">
    <property type="entry name" value="ATP-BINDING CASSETTE SUB-FAMILY B"/>
    <property type="match status" value="1"/>
</dbReference>
<keyword evidence="2" id="KW-0813">Transport</keyword>
<dbReference type="FunFam" id="3.40.50.300:FF:000854">
    <property type="entry name" value="Multidrug ABC transporter ATP-binding protein"/>
    <property type="match status" value="1"/>
</dbReference>
<keyword evidence="13" id="KW-1185">Reference proteome</keyword>
<evidence type="ECO:0000256" key="7">
    <source>
        <dbReference type="ARBA" id="ARBA00022989"/>
    </source>
</evidence>
<keyword evidence="6" id="KW-0067">ATP-binding</keyword>
<keyword evidence="7 10" id="KW-1133">Transmembrane helix</keyword>
<dbReference type="KEGG" id="pdx:Psed_4060"/>
<dbReference type="SMART" id="SM00382">
    <property type="entry name" value="AAA"/>
    <property type="match status" value="1"/>
</dbReference>
<dbReference type="EC" id="3.6.3.44" evidence="12"/>
<dbReference type="eggNOG" id="COG1132">
    <property type="taxonomic scope" value="Bacteria"/>
</dbReference>
<dbReference type="InterPro" id="IPR003439">
    <property type="entry name" value="ABC_transporter-like_ATP-bd"/>
</dbReference>
<dbReference type="RefSeq" id="WP_013676139.1">
    <property type="nucleotide sequence ID" value="NC_015312.1"/>
</dbReference>
<dbReference type="EMBL" id="CP002593">
    <property type="protein sequence ID" value="AEA26223.1"/>
    <property type="molecule type" value="Genomic_DNA"/>
</dbReference>
<feature type="transmembrane region" description="Helical" evidence="10">
    <location>
        <begin position="170"/>
        <end position="195"/>
    </location>
</feature>
<keyword evidence="12" id="KW-0378">Hydrolase</keyword>
<dbReference type="Gene3D" id="1.20.1560.10">
    <property type="entry name" value="ABC transporter type 1, transmembrane domain"/>
    <property type="match status" value="1"/>
</dbReference>
<dbReference type="HOGENOM" id="CLU_000604_84_3_11"/>
<dbReference type="Proteomes" id="UP000007809">
    <property type="component" value="Chromosome"/>
</dbReference>
<evidence type="ECO:0000256" key="5">
    <source>
        <dbReference type="ARBA" id="ARBA00022741"/>
    </source>
</evidence>
<dbReference type="GO" id="GO:0005886">
    <property type="term" value="C:plasma membrane"/>
    <property type="evidence" value="ECO:0007669"/>
    <property type="project" value="UniProtKB-SubCell"/>
</dbReference>
<evidence type="ECO:0000256" key="2">
    <source>
        <dbReference type="ARBA" id="ARBA00022448"/>
    </source>
</evidence>
<dbReference type="InterPro" id="IPR017871">
    <property type="entry name" value="ABC_transporter-like_CS"/>
</dbReference>
<gene>
    <name evidence="12" type="ordered locus">Psed_4060</name>
</gene>
<evidence type="ECO:0000256" key="6">
    <source>
        <dbReference type="ARBA" id="ARBA00022840"/>
    </source>
</evidence>
<evidence type="ECO:0000256" key="10">
    <source>
        <dbReference type="SAM" id="Phobius"/>
    </source>
</evidence>
<keyword evidence="4 10" id="KW-0812">Transmembrane</keyword>
<keyword evidence="5" id="KW-0547">Nucleotide-binding</keyword>
<evidence type="ECO:0000256" key="8">
    <source>
        <dbReference type="ARBA" id="ARBA00023136"/>
    </source>
</evidence>
<feature type="domain" description="ABC transporter" evidence="11">
    <location>
        <begin position="362"/>
        <end position="605"/>
    </location>
</feature>
<keyword evidence="3" id="KW-1003">Cell membrane</keyword>
<evidence type="ECO:0000313" key="13">
    <source>
        <dbReference type="Proteomes" id="UP000007809"/>
    </source>
</evidence>
<dbReference type="InterPro" id="IPR027417">
    <property type="entry name" value="P-loop_NTPase"/>
</dbReference>
<dbReference type="InterPro" id="IPR003593">
    <property type="entry name" value="AAA+_ATPase"/>
</dbReference>
<dbReference type="PANTHER" id="PTHR24221:SF646">
    <property type="entry name" value="HAEMOLYSIN SECRETION ATP-BINDING PROTEIN"/>
    <property type="match status" value="1"/>
</dbReference>
<evidence type="ECO:0000256" key="4">
    <source>
        <dbReference type="ARBA" id="ARBA00022692"/>
    </source>
</evidence>
<reference evidence="12 13" key="1">
    <citation type="journal article" date="2011" name="J. Bacteriol.">
        <title>Genome sequence of the 1,4-dioxane-degrading Pseudonocardia dioxanivorans strain CB1190.</title>
        <authorList>
            <person name="Sales C.M."/>
            <person name="Mahendra S."/>
            <person name="Grostern A."/>
            <person name="Parales R.E."/>
            <person name="Goodwin L.A."/>
            <person name="Woyke T."/>
            <person name="Nolan M."/>
            <person name="Lapidus A."/>
            <person name="Chertkov O."/>
            <person name="Ovchinnikova G."/>
            <person name="Sczyrba A."/>
            <person name="Alvarez-Cohen L."/>
        </authorList>
    </citation>
    <scope>NUCLEOTIDE SEQUENCE [LARGE SCALE GENOMIC DNA]</scope>
    <source>
        <strain evidence="13">ATCC 55486 / DSM 44775 / JCM 13855 / CB1190</strain>
    </source>
</reference>